<dbReference type="SMART" id="SM00320">
    <property type="entry name" value="WD40"/>
    <property type="match status" value="5"/>
</dbReference>
<feature type="region of interest" description="Disordered" evidence="7">
    <location>
        <begin position="1282"/>
        <end position="1316"/>
    </location>
</feature>
<dbReference type="InterPro" id="IPR001680">
    <property type="entry name" value="WD40_rpt"/>
</dbReference>
<feature type="compositionally biased region" description="Low complexity" evidence="7">
    <location>
        <begin position="1282"/>
        <end position="1296"/>
    </location>
</feature>
<reference evidence="8 9" key="1">
    <citation type="submission" date="2018-11" db="EMBL/GenBank/DDBJ databases">
        <title>Genome assembly of Steccherinum ochraceum LE-BIN_3174, the white-rot fungus of the Steccherinaceae family (The Residual Polyporoid clade, Polyporales, Basidiomycota).</title>
        <authorList>
            <person name="Fedorova T.V."/>
            <person name="Glazunova O.A."/>
            <person name="Landesman E.O."/>
            <person name="Moiseenko K.V."/>
            <person name="Psurtseva N.V."/>
            <person name="Savinova O.S."/>
            <person name="Shakhova N.V."/>
            <person name="Tyazhelova T.V."/>
            <person name="Vasina D.V."/>
        </authorList>
    </citation>
    <scope>NUCLEOTIDE SEQUENCE [LARGE SCALE GENOMIC DNA]</scope>
    <source>
        <strain evidence="8 9">LE-BIN_3174</strain>
    </source>
</reference>
<evidence type="ECO:0000256" key="2">
    <source>
        <dbReference type="ARBA" id="ARBA00022490"/>
    </source>
</evidence>
<dbReference type="Pfam" id="PF00400">
    <property type="entry name" value="WD40"/>
    <property type="match status" value="2"/>
</dbReference>
<dbReference type="Gene3D" id="2.130.10.10">
    <property type="entry name" value="YVTN repeat-like/Quinoprotein amine dehydrogenase"/>
    <property type="match status" value="1"/>
</dbReference>
<feature type="repeat" description="WD" evidence="6">
    <location>
        <begin position="18"/>
        <end position="60"/>
    </location>
</feature>
<evidence type="ECO:0000256" key="5">
    <source>
        <dbReference type="ARBA" id="ARBA00038145"/>
    </source>
</evidence>
<keyword evidence="2" id="KW-0963">Cytoplasm</keyword>
<dbReference type="GO" id="GO:0000398">
    <property type="term" value="P:mRNA splicing, via spliceosome"/>
    <property type="evidence" value="ECO:0007669"/>
    <property type="project" value="TreeGrafter"/>
</dbReference>
<proteinExistence type="inferred from homology"/>
<evidence type="ECO:0000256" key="7">
    <source>
        <dbReference type="SAM" id="MobiDB-lite"/>
    </source>
</evidence>
<dbReference type="EMBL" id="RWJN01000194">
    <property type="protein sequence ID" value="TCD65183.1"/>
    <property type="molecule type" value="Genomic_DNA"/>
</dbReference>
<dbReference type="InterPro" id="IPR036322">
    <property type="entry name" value="WD40_repeat_dom_sf"/>
</dbReference>
<dbReference type="SUPFAM" id="SSF50978">
    <property type="entry name" value="WD40 repeat-like"/>
    <property type="match status" value="1"/>
</dbReference>
<accession>A0A4R0REM9</accession>
<feature type="compositionally biased region" description="Basic and acidic residues" evidence="7">
    <location>
        <begin position="1333"/>
        <end position="1345"/>
    </location>
</feature>
<dbReference type="InterPro" id="IPR015943">
    <property type="entry name" value="WD40/YVTN_repeat-like_dom_sf"/>
</dbReference>
<name>A0A4R0REM9_9APHY</name>
<keyword evidence="9" id="KW-1185">Reference proteome</keyword>
<dbReference type="OrthoDB" id="5429442at2759"/>
<feature type="compositionally biased region" description="Acidic residues" evidence="7">
    <location>
        <begin position="1359"/>
        <end position="1368"/>
    </location>
</feature>
<dbReference type="InterPro" id="IPR051980">
    <property type="entry name" value="WD_repeat_MORG1"/>
</dbReference>
<gene>
    <name evidence="8" type="ORF">EIP91_003005</name>
</gene>
<dbReference type="PANTHER" id="PTHR22842:SF3">
    <property type="entry name" value="WD REPEAT DOMAIN-CONTAINING PROTEIN 83"/>
    <property type="match status" value="1"/>
</dbReference>
<sequence>MAPSRGPSTLPRTLHTVLDNHKGPVHVARYAKGSAKYVLTGGQDRTIRLWNPNLGTEIKTYAAHGYEVLSIRHIGKINVVEFNDDASVVASGSFDSTVRLWDLRSQNRQAIQTLEEARDAVQALHVGQGVVITGSVDGHVRTYDLRMGQLRTDFIGHPVTAVVPSQDNQTYLVTTLDSHVRLMDAATGKMLNDFTGHTITSYRCRACFGHGEATIIAGDEKGTVWAWDLVDAQPLSPNPPPKVHEKVITWTEHHPVEDGEMITASADGTLPSVLHRHTMCIGENSAPHAEHYLNAQLGALWENATECVSHHSKGLKPSDNQKYSFALAEYYFGKHRAKGHASKADMMFHASFGRPRIEFICNHDAAIHLSLQEGHFNTDFANASKSKVSAHHERNRLFRNVQASFRIPFSITSLRGQDGTINNGNHVIKLFVFDYQKATPIDIISDVEISKQALSFYLLHYLRFLSNAGHHILFSLPDFDDDKFSISIDFSTMSTAIAPIEEIHGVSIEKINAFLSTGWLKSAMLAADPHTCRDVKTALAEYRSTSSAYSGDIHFHVKMGAPRVKALCDQEVILYFTIDELFIHDSEDFTVDARETYFNWEIAVLVNVVSVTEEDGNITRCRLDFDTGRFVRQFCTFPDLDEDNADAVRVWTRVVEFFTTEYFEILETCQYHVIYHHDHRWPKPAIIPYFGHGDHDHDHEHHLIDASWEETCGDHIHGTAGGKGTATASSIEWKTISEKVDLGGFDSVTAISQGGIIAQFLSLWTSAHTSKDASLLKWSYDDFFQASFKPMTLRLLSNGRAIVWINLAEGFLRTLKNWMPWREGNKYSFEDWSLAFEVDIKMCNHTELHETESSWHTKFEGSAAYKEHGTKTDRVLKHIYLDFHSAEFVHEFSSFEGLFQSTERRPIDKVQAIVTYLKNHYFRQVTSSGYHILNTIPVWKNGSTPPSFGLTSVAFHVYSEHVLERHTWGAFSKVDEPVILVIGMTGFRTLPSLTLKFSSHWIAHAVRGVSYGSVCVSRKVFLEERLLSLLARVNALTTIVPLFAGVDNGAWRLELTTWAMHEIRKGRACNWVAVKDVFGALKYKWEHRDEWNYEHEGSDHIANGIYTTSCVTKNYLSVPTTFNRGALEIKLEGNVTVKMGYKGVSGAWGTQSTARWSSTVAITSGSGGLKIEVIGSTAPVFQEADTEALSAAVHTDPETLLKAQLPGTVELGDILGELKQFEGCWHGCYPGLASYELTHPVFNAHGDLLFKLRPFGVVPRSTAKIAPVISTTNGTTVSTTTTTVNGSVNSSANGATRKSSTIIKPRPTLRPQASRSSFLSKVKEIAHTVLVGEHAHPRSNGDSKKSSKTGSENGSMSDSADEDDGDVTESERIAYTID</sequence>
<feature type="region of interest" description="Disordered" evidence="7">
    <location>
        <begin position="1330"/>
        <end position="1378"/>
    </location>
</feature>
<evidence type="ECO:0000256" key="1">
    <source>
        <dbReference type="ARBA" id="ARBA00004496"/>
    </source>
</evidence>
<comment type="caution">
    <text evidence="8">The sequence shown here is derived from an EMBL/GenBank/DDBJ whole genome shotgun (WGS) entry which is preliminary data.</text>
</comment>
<evidence type="ECO:0000313" key="9">
    <source>
        <dbReference type="Proteomes" id="UP000292702"/>
    </source>
</evidence>
<feature type="repeat" description="WD" evidence="6">
    <location>
        <begin position="70"/>
        <end position="111"/>
    </location>
</feature>
<organism evidence="8 9">
    <name type="scientific">Steccherinum ochraceum</name>
    <dbReference type="NCBI Taxonomy" id="92696"/>
    <lineage>
        <taxon>Eukaryota</taxon>
        <taxon>Fungi</taxon>
        <taxon>Dikarya</taxon>
        <taxon>Basidiomycota</taxon>
        <taxon>Agaricomycotina</taxon>
        <taxon>Agaricomycetes</taxon>
        <taxon>Polyporales</taxon>
        <taxon>Steccherinaceae</taxon>
        <taxon>Steccherinum</taxon>
    </lineage>
</organism>
<keyword evidence="3 6" id="KW-0853">WD repeat</keyword>
<evidence type="ECO:0000313" key="8">
    <source>
        <dbReference type="EMBL" id="TCD65183.1"/>
    </source>
</evidence>
<comment type="similarity">
    <text evidence="5">Belongs to the WD repeat MORG1 family.</text>
</comment>
<feature type="compositionally biased region" description="Polar residues" evidence="7">
    <location>
        <begin position="1348"/>
        <end position="1358"/>
    </location>
</feature>
<evidence type="ECO:0000256" key="6">
    <source>
        <dbReference type="PROSITE-ProRule" id="PRU00221"/>
    </source>
</evidence>
<dbReference type="Proteomes" id="UP000292702">
    <property type="component" value="Unassembled WGS sequence"/>
</dbReference>
<dbReference type="PROSITE" id="PS00678">
    <property type="entry name" value="WD_REPEATS_1"/>
    <property type="match status" value="1"/>
</dbReference>
<dbReference type="InterPro" id="IPR019775">
    <property type="entry name" value="WD40_repeat_CS"/>
</dbReference>
<dbReference type="STRING" id="92696.A0A4R0REM9"/>
<dbReference type="GO" id="GO:0005737">
    <property type="term" value="C:cytoplasm"/>
    <property type="evidence" value="ECO:0007669"/>
    <property type="project" value="UniProtKB-SubCell"/>
</dbReference>
<dbReference type="PROSITE" id="PS50082">
    <property type="entry name" value="WD_REPEATS_2"/>
    <property type="match status" value="2"/>
</dbReference>
<dbReference type="GO" id="GO:0071013">
    <property type="term" value="C:catalytic step 2 spliceosome"/>
    <property type="evidence" value="ECO:0007669"/>
    <property type="project" value="TreeGrafter"/>
</dbReference>
<evidence type="ECO:0000256" key="4">
    <source>
        <dbReference type="ARBA" id="ARBA00022737"/>
    </source>
</evidence>
<dbReference type="PANTHER" id="PTHR22842">
    <property type="entry name" value="WD40 REPEAT PROTEIN"/>
    <property type="match status" value="1"/>
</dbReference>
<dbReference type="PROSITE" id="PS50294">
    <property type="entry name" value="WD_REPEATS_REGION"/>
    <property type="match status" value="2"/>
</dbReference>
<comment type="subcellular location">
    <subcellularLocation>
        <location evidence="1">Cytoplasm</location>
    </subcellularLocation>
</comment>
<keyword evidence="4" id="KW-0677">Repeat</keyword>
<evidence type="ECO:0000256" key="3">
    <source>
        <dbReference type="ARBA" id="ARBA00022574"/>
    </source>
</evidence>
<protein>
    <submittedName>
        <fullName evidence="8">Uncharacterized protein</fullName>
    </submittedName>
</protein>